<dbReference type="InterPro" id="IPR002877">
    <property type="entry name" value="RNA_MeTrfase_FtsJ_dom"/>
</dbReference>
<evidence type="ECO:0000256" key="3">
    <source>
        <dbReference type="ARBA" id="ARBA00022603"/>
    </source>
</evidence>
<dbReference type="Gene3D" id="3.30.70.2810">
    <property type="match status" value="1"/>
</dbReference>
<dbReference type="GO" id="GO:0005737">
    <property type="term" value="C:cytoplasm"/>
    <property type="evidence" value="ECO:0007669"/>
    <property type="project" value="UniProtKB-SubCell"/>
</dbReference>
<dbReference type="Gene3D" id="3.40.50.150">
    <property type="entry name" value="Vaccinia Virus protein VP39"/>
    <property type="match status" value="1"/>
</dbReference>
<evidence type="ECO:0000256" key="6">
    <source>
        <dbReference type="HAMAP-Rule" id="MF_01551"/>
    </source>
</evidence>
<evidence type="ECO:0000256" key="1">
    <source>
        <dbReference type="ARBA" id="ARBA00022490"/>
    </source>
</evidence>
<dbReference type="Gene3D" id="3.30.2300.20">
    <property type="match status" value="1"/>
</dbReference>
<feature type="binding site" evidence="6">
    <location>
        <position position="335"/>
    </location>
    <ligand>
        <name>S-adenosyl-L-methionine</name>
        <dbReference type="ChEBI" id="CHEBI:59789"/>
    </ligand>
</feature>
<comment type="function">
    <text evidence="6">Catalyzes the 2'-O-methylation at nucleotide C2498 in 23S rRNA.</text>
</comment>
<accession>A0A078MG34</accession>
<feature type="active site" description="Proton acceptor" evidence="6">
    <location>
        <position position="364"/>
    </location>
</feature>
<dbReference type="SUPFAM" id="SSF53335">
    <property type="entry name" value="S-adenosyl-L-methionine-dependent methyltransferases"/>
    <property type="match status" value="1"/>
</dbReference>
<evidence type="ECO:0000259" key="7">
    <source>
        <dbReference type="Pfam" id="PF01728"/>
    </source>
</evidence>
<dbReference type="GO" id="GO:0032259">
    <property type="term" value="P:methylation"/>
    <property type="evidence" value="ECO:0007669"/>
    <property type="project" value="UniProtKB-KW"/>
</dbReference>
<evidence type="ECO:0000256" key="5">
    <source>
        <dbReference type="ARBA" id="ARBA00022691"/>
    </source>
</evidence>
<keyword evidence="1 6" id="KW-0963">Cytoplasm</keyword>
<keyword evidence="4 6" id="KW-0808">Transferase</keyword>
<dbReference type="AlphaFoldDB" id="A0A078MG34"/>
<feature type="binding site" evidence="6">
    <location>
        <position position="319"/>
    </location>
    <ligand>
        <name>S-adenosyl-L-methionine</name>
        <dbReference type="ChEBI" id="CHEBI:59789"/>
    </ligand>
</feature>
<feature type="binding site" evidence="6">
    <location>
        <position position="247"/>
    </location>
    <ligand>
        <name>S-adenosyl-L-methionine</name>
        <dbReference type="ChEBI" id="CHEBI:59789"/>
    </ligand>
</feature>
<feature type="domain" description="RlmM ferredoxin-like" evidence="8">
    <location>
        <begin position="64"/>
        <end position="133"/>
    </location>
</feature>
<dbReference type="NCBIfam" id="NF008734">
    <property type="entry name" value="PRK11760.1"/>
    <property type="match status" value="1"/>
</dbReference>
<keyword evidence="5 6" id="KW-0949">S-adenosyl-L-methionine</keyword>
<evidence type="ECO:0000313" key="10">
    <source>
        <dbReference type="EMBL" id="CEA06278.1"/>
    </source>
</evidence>
<feature type="binding site" evidence="6">
    <location>
        <position position="299"/>
    </location>
    <ligand>
        <name>S-adenosyl-L-methionine</name>
        <dbReference type="ChEBI" id="CHEBI:59789"/>
    </ligand>
</feature>
<comment type="subcellular location">
    <subcellularLocation>
        <location evidence="6">Cytoplasm</location>
    </subcellularLocation>
</comment>
<dbReference type="EMBL" id="LK391969">
    <property type="protein sequence ID" value="CEF27703.1"/>
    <property type="molecule type" value="Genomic_DNA"/>
</dbReference>
<dbReference type="PATRIC" id="fig|1461581.3.peg.2621"/>
<name>A0A078MG34_9PSED</name>
<dbReference type="EC" id="2.1.1.186" evidence="6"/>
<dbReference type="InterPro" id="IPR011224">
    <property type="entry name" value="rRNA_MeTrfase_M"/>
</dbReference>
<evidence type="ECO:0000256" key="2">
    <source>
        <dbReference type="ARBA" id="ARBA00022552"/>
    </source>
</evidence>
<feature type="domain" description="Ribosomal RNA methyltransferase FtsJ" evidence="7">
    <location>
        <begin position="245"/>
        <end position="337"/>
    </location>
</feature>
<keyword evidence="2 6" id="KW-0698">rRNA processing</keyword>
<dbReference type="GO" id="GO:0008757">
    <property type="term" value="F:S-adenosylmethionine-dependent methyltransferase activity"/>
    <property type="evidence" value="ECO:0007669"/>
    <property type="project" value="UniProtKB-UniRule"/>
</dbReference>
<protein>
    <recommendedName>
        <fullName evidence="6">Ribosomal RNA large subunit methyltransferase M</fullName>
        <ecNumber evidence="6">2.1.1.186</ecNumber>
    </recommendedName>
    <alternativeName>
        <fullName evidence="6">23S rRNA (cytidine2498-2'-O)-methyltransferase</fullName>
    </alternativeName>
    <alternativeName>
        <fullName evidence="6">23S rRNA 2'-O-ribose methyltransferase RlmM</fullName>
    </alternativeName>
</protein>
<dbReference type="EMBL" id="LM997413">
    <property type="protein sequence ID" value="CEA06278.1"/>
    <property type="molecule type" value="Genomic_DNA"/>
</dbReference>
<organism evidence="10">
    <name type="scientific">Pseudomonas saudimassiliensis</name>
    <dbReference type="NCBI Taxonomy" id="1461581"/>
    <lineage>
        <taxon>Bacteria</taxon>
        <taxon>Pseudomonadati</taxon>
        <taxon>Pseudomonadota</taxon>
        <taxon>Gammaproteobacteria</taxon>
        <taxon>Pseudomonadales</taxon>
        <taxon>Pseudomonadaceae</taxon>
        <taxon>Pseudomonas</taxon>
    </lineage>
</organism>
<comment type="similarity">
    <text evidence="6">Belongs to the class I-like SAM-binding methyltransferase superfamily. RNA methyltransferase RlmE family. RlmM subfamily.</text>
</comment>
<dbReference type="InterPro" id="IPR029063">
    <property type="entry name" value="SAM-dependent_MTases_sf"/>
</dbReference>
<dbReference type="PANTHER" id="PTHR37524:SF2">
    <property type="entry name" value="RIBOSOMAL RNA METHYLTRANSFERASE FTSJ DOMAIN-CONTAINING PROTEIN"/>
    <property type="match status" value="1"/>
</dbReference>
<feature type="binding site" evidence="6">
    <location>
        <begin position="280"/>
        <end position="283"/>
    </location>
    <ligand>
        <name>S-adenosyl-L-methionine</name>
        <dbReference type="ChEBI" id="CHEBI:59789"/>
    </ligand>
</feature>
<sequence>MHAASWKYFRGFSAIVTPLPSRERGRGRGGAGSANYLPPRDQCRWYSRPRGVKVAPDLSLGFAMQELLLHCRPGFESEAAAEMQELSAQKGIAGYPITRDGAAVVRFVCPEEGDAGRLMRKLDFRQLIFVRQWAVGTWLDVPAEDRISPIITACSKGPIASSVWLETADTNDGKALAALTKKLGRPLETALTKTRFVRPNKSDAPRLHVCFESGERLFVGWSWAGNSAPWPMGIPRLKVPREAPSRSTLKLEEAWHHFIPREEWDQRLAPGMTAVDLGAAPGGWTWQLVNRHMKVTAVDNGPMAKSLMDSGQVEHVEADGYMFKPKKPVQWLVCDIVDKPARSSAMLARWLTRGWCREAIVNFKLPMKQRYREVVQCLEHVQDALDEAGIRATIACKQLYTDREEVTCHVRIVHAGSYRVMSDH</sequence>
<keyword evidence="3 6" id="KW-0489">Methyltransferase</keyword>
<dbReference type="Pfam" id="PF21239">
    <property type="entry name" value="RLMM_N"/>
    <property type="match status" value="1"/>
</dbReference>
<evidence type="ECO:0000259" key="8">
    <source>
        <dbReference type="Pfam" id="PF18125"/>
    </source>
</evidence>
<gene>
    <name evidence="6" type="primary">rlmM</name>
    <name evidence="10" type="ORF">BN1049_02660</name>
</gene>
<feature type="domain" description="Ribosomal RNA large subunit methyltransferase M THUMP-like" evidence="9">
    <location>
        <begin position="145"/>
        <end position="222"/>
    </location>
</feature>
<reference evidence="10" key="1">
    <citation type="submission" date="2014-07" db="EMBL/GenBank/DDBJ databases">
        <authorList>
            <person name="Urmite Genomes Urmite Genomes"/>
        </authorList>
    </citation>
    <scope>NUCLEOTIDE SEQUENCE</scope>
    <source>
        <strain evidence="10">12M76_air</strain>
    </source>
</reference>
<dbReference type="Pfam" id="PF01728">
    <property type="entry name" value="FtsJ"/>
    <property type="match status" value="1"/>
</dbReference>
<dbReference type="InterPro" id="IPR040739">
    <property type="entry name" value="RlmM_FDX"/>
</dbReference>
<comment type="subunit">
    <text evidence="6">Monomer.</text>
</comment>
<dbReference type="GO" id="GO:0006364">
    <property type="term" value="P:rRNA processing"/>
    <property type="evidence" value="ECO:0007669"/>
    <property type="project" value="UniProtKB-UniRule"/>
</dbReference>
<dbReference type="InterPro" id="IPR048646">
    <property type="entry name" value="RlmM_THUMP-like"/>
</dbReference>
<dbReference type="PANTHER" id="PTHR37524">
    <property type="entry name" value="RIBOSOMAL RNA LARGE SUBUNIT METHYLTRANSFERASE M"/>
    <property type="match status" value="1"/>
</dbReference>
<dbReference type="Pfam" id="PF18125">
    <property type="entry name" value="RlmM_FDX"/>
    <property type="match status" value="1"/>
</dbReference>
<proteinExistence type="inferred from homology"/>
<comment type="catalytic activity">
    <reaction evidence="6">
        <text>cytidine(2498) in 23S rRNA + S-adenosyl-L-methionine = 2'-O-methylcytidine(2498) in 23S rRNA + S-adenosyl-L-homocysteine + H(+)</text>
        <dbReference type="Rhea" id="RHEA:42788"/>
        <dbReference type="Rhea" id="RHEA-COMP:10244"/>
        <dbReference type="Rhea" id="RHEA-COMP:10245"/>
        <dbReference type="ChEBI" id="CHEBI:15378"/>
        <dbReference type="ChEBI" id="CHEBI:57856"/>
        <dbReference type="ChEBI" id="CHEBI:59789"/>
        <dbReference type="ChEBI" id="CHEBI:74495"/>
        <dbReference type="ChEBI" id="CHEBI:82748"/>
        <dbReference type="EC" id="2.1.1.186"/>
    </reaction>
</comment>
<evidence type="ECO:0000256" key="4">
    <source>
        <dbReference type="ARBA" id="ARBA00022679"/>
    </source>
</evidence>
<dbReference type="HAMAP" id="MF_01551">
    <property type="entry name" value="23SrRNA_methyltr_M"/>
    <property type="match status" value="1"/>
</dbReference>
<evidence type="ECO:0000259" key="9">
    <source>
        <dbReference type="Pfam" id="PF21239"/>
    </source>
</evidence>